<dbReference type="GO" id="GO:0033281">
    <property type="term" value="C:TAT protein transport complex"/>
    <property type="evidence" value="ECO:0007669"/>
    <property type="project" value="UniProtKB-UniRule"/>
</dbReference>
<keyword evidence="5" id="KW-0811">Translocation</keyword>
<comment type="subcellular location">
    <subcellularLocation>
        <location evidence="5">Cell membrane</location>
        <topology evidence="5">Multi-pass membrane protein</topology>
    </subcellularLocation>
    <subcellularLocation>
        <location evidence="1">Membrane</location>
        <topology evidence="1">Multi-pass membrane protein</topology>
    </subcellularLocation>
</comment>
<dbReference type="OrthoDB" id="9777044at2"/>
<dbReference type="PANTHER" id="PTHR30371:SF0">
    <property type="entry name" value="SEC-INDEPENDENT PROTEIN TRANSLOCASE PROTEIN TATC, CHLOROPLASTIC-RELATED"/>
    <property type="match status" value="1"/>
</dbReference>
<evidence type="ECO:0000256" key="4">
    <source>
        <dbReference type="ARBA" id="ARBA00023136"/>
    </source>
</evidence>
<comment type="function">
    <text evidence="5">Part of the twin-arginine translocation (Tat) system that transports large folded proteins containing a characteristic twin-arginine motif in their signal peptide across membranes. Together with TatB, TatC is part of a receptor directly interacting with Tat signal peptides.</text>
</comment>
<evidence type="ECO:0000313" key="7">
    <source>
        <dbReference type="Proteomes" id="UP000199647"/>
    </source>
</evidence>
<comment type="similarity">
    <text evidence="5">Belongs to the TatC family.</text>
</comment>
<organism evidence="6 7">
    <name type="scientific">Faunimonas pinastri</name>
    <dbReference type="NCBI Taxonomy" id="1855383"/>
    <lineage>
        <taxon>Bacteria</taxon>
        <taxon>Pseudomonadati</taxon>
        <taxon>Pseudomonadota</taxon>
        <taxon>Alphaproteobacteria</taxon>
        <taxon>Hyphomicrobiales</taxon>
        <taxon>Afifellaceae</taxon>
        <taxon>Faunimonas</taxon>
    </lineage>
</organism>
<keyword evidence="3 5" id="KW-1133">Transmembrane helix</keyword>
<sequence length="263" mass="29175">MSQDDIEASKAPLLDHLIELRSRLIKSLVAIFIAFLICFYFAENIFNLLVVPYARAAGGMQNIHLIYTAPQEYFFTQMKLALFGALFCAFPIIAMQIYKFVAPGLYKNERQAFLPFLIATPVLFILGASLVYFIVMPLAFTFFMSMQQTGSVNQASIQLVPKVNEYLSLIMTLIFAFGLVFQLPVVITLLGRAGLVSAASLASKRKYAIVVSFIAGAVLTPPDPISQCSLAIPCYLLYEISILAVRYIERGRERARAEADAAV</sequence>
<evidence type="ECO:0000256" key="1">
    <source>
        <dbReference type="ARBA" id="ARBA00004141"/>
    </source>
</evidence>
<evidence type="ECO:0000256" key="2">
    <source>
        <dbReference type="ARBA" id="ARBA00022692"/>
    </source>
</evidence>
<dbReference type="GO" id="GO:0043953">
    <property type="term" value="P:protein transport by the Tat complex"/>
    <property type="evidence" value="ECO:0007669"/>
    <property type="project" value="UniProtKB-UniRule"/>
</dbReference>
<name>A0A1H9CS94_9HYPH</name>
<dbReference type="GO" id="GO:0065002">
    <property type="term" value="P:intracellular protein transmembrane transport"/>
    <property type="evidence" value="ECO:0007669"/>
    <property type="project" value="TreeGrafter"/>
</dbReference>
<dbReference type="RefSeq" id="WP_092495399.1">
    <property type="nucleotide sequence ID" value="NZ_FOFG01000002.1"/>
</dbReference>
<comment type="caution">
    <text evidence="5">Lacks conserved residue(s) required for the propagation of feature annotation.</text>
</comment>
<keyword evidence="5" id="KW-0813">Transport</keyword>
<dbReference type="Proteomes" id="UP000199647">
    <property type="component" value="Unassembled WGS sequence"/>
</dbReference>
<evidence type="ECO:0000313" key="6">
    <source>
        <dbReference type="EMBL" id="SEQ04034.1"/>
    </source>
</evidence>
<dbReference type="AlphaFoldDB" id="A0A1H9CS94"/>
<dbReference type="PANTHER" id="PTHR30371">
    <property type="entry name" value="SEC-INDEPENDENT PROTEIN TRANSLOCASE PROTEIN TATC"/>
    <property type="match status" value="1"/>
</dbReference>
<dbReference type="PROSITE" id="PS01218">
    <property type="entry name" value="TATC"/>
    <property type="match status" value="1"/>
</dbReference>
<keyword evidence="4 5" id="KW-0472">Membrane</keyword>
<feature type="transmembrane region" description="Helical" evidence="5">
    <location>
        <begin position="24"/>
        <end position="42"/>
    </location>
</feature>
<dbReference type="HAMAP" id="MF_00902">
    <property type="entry name" value="TatC"/>
    <property type="match status" value="1"/>
</dbReference>
<proteinExistence type="inferred from homology"/>
<feature type="transmembrane region" description="Helical" evidence="5">
    <location>
        <begin position="113"/>
        <end position="146"/>
    </location>
</feature>
<feature type="transmembrane region" description="Helical" evidence="5">
    <location>
        <begin position="80"/>
        <end position="101"/>
    </location>
</feature>
<dbReference type="STRING" id="1855383.SAMN05216548_102236"/>
<dbReference type="GO" id="GO:0009977">
    <property type="term" value="F:proton motive force dependent protein transmembrane transporter activity"/>
    <property type="evidence" value="ECO:0007669"/>
    <property type="project" value="TreeGrafter"/>
</dbReference>
<comment type="subunit">
    <text evidence="5">The Tat system comprises two distinct complexes: a TatABC complex, containing multiple copies of TatA, TatB and TatC subunits, and a separate TatA complex, containing only TatA subunits. Substrates initially bind to the TatABC complex, which probably triggers association of the separate TatA complex to form the active translocon.</text>
</comment>
<dbReference type="Pfam" id="PF00902">
    <property type="entry name" value="TatC"/>
    <property type="match status" value="1"/>
</dbReference>
<protein>
    <recommendedName>
        <fullName evidence="5">Sec-independent protein translocase protein TatC</fullName>
    </recommendedName>
</protein>
<dbReference type="InterPro" id="IPR002033">
    <property type="entry name" value="TatC"/>
</dbReference>
<keyword evidence="5" id="KW-0653">Protein transport</keyword>
<dbReference type="EMBL" id="FOFG01000002">
    <property type="protein sequence ID" value="SEQ04034.1"/>
    <property type="molecule type" value="Genomic_DNA"/>
</dbReference>
<feature type="transmembrane region" description="Helical" evidence="5">
    <location>
        <begin position="166"/>
        <end position="195"/>
    </location>
</feature>
<accession>A0A1H9CS94</accession>
<reference evidence="6 7" key="1">
    <citation type="submission" date="2016-10" db="EMBL/GenBank/DDBJ databases">
        <authorList>
            <person name="de Groot N.N."/>
        </authorList>
    </citation>
    <scope>NUCLEOTIDE SEQUENCE [LARGE SCALE GENOMIC DNA]</scope>
    <source>
        <strain evidence="6 7">A52C2</strain>
    </source>
</reference>
<keyword evidence="2 5" id="KW-0812">Transmembrane</keyword>
<dbReference type="NCBIfam" id="TIGR00945">
    <property type="entry name" value="tatC"/>
    <property type="match status" value="1"/>
</dbReference>
<gene>
    <name evidence="5" type="primary">tatC</name>
    <name evidence="6" type="ORF">SAMN05216548_102236</name>
</gene>
<dbReference type="InterPro" id="IPR019820">
    <property type="entry name" value="Sec-indep_translocase_CS"/>
</dbReference>
<dbReference type="PRINTS" id="PR01840">
    <property type="entry name" value="TATCFAMILY"/>
</dbReference>
<keyword evidence="7" id="KW-1185">Reference proteome</keyword>
<keyword evidence="5" id="KW-1003">Cell membrane</keyword>
<evidence type="ECO:0000256" key="3">
    <source>
        <dbReference type="ARBA" id="ARBA00022989"/>
    </source>
</evidence>
<evidence type="ECO:0000256" key="5">
    <source>
        <dbReference type="HAMAP-Rule" id="MF_00902"/>
    </source>
</evidence>